<sequence length="367" mass="41933">MPLLAPVLPELFTISIFGAQYHGTSPPPPKAILIRTFEASLKASAVFVEELIQDDSERGLGLSRIWVSYWKSPDDYYQWWESQEVSQFWSSLPDDAGFWRERMHFSKTRFVTEMSQDIPSGVGHLGPLEPLTEKTGYWGALRDRIEESTAEDKLPSPLEFVPAPKLPDGTIRRGRVKMTKFPENICYVIEGQDHSLMKEHEGKIWSEKFHRATKRFVTNAVRAGPEGGVLSARLCHVPESGTINVKPSEIPDDPDIFPALEINRTVEIFYFLEFRYMERVGRRDKAHVALRREFMDVYGKERIMAHGDMLVWVDCGILKSNEIEAEYIGCYEGTGFLAYDYHPEFKSTTVSRSNGAWARFQGILGRA</sequence>
<gene>
    <name evidence="1" type="ORF">V1525DRAFT_402144</name>
</gene>
<evidence type="ECO:0000313" key="1">
    <source>
        <dbReference type="EMBL" id="KAK9238151.1"/>
    </source>
</evidence>
<dbReference type="Proteomes" id="UP001433508">
    <property type="component" value="Unassembled WGS sequence"/>
</dbReference>
<keyword evidence="2" id="KW-1185">Reference proteome</keyword>
<organism evidence="1 2">
    <name type="scientific">Lipomyces kononenkoae</name>
    <name type="common">Yeast</name>
    <dbReference type="NCBI Taxonomy" id="34357"/>
    <lineage>
        <taxon>Eukaryota</taxon>
        <taxon>Fungi</taxon>
        <taxon>Dikarya</taxon>
        <taxon>Ascomycota</taxon>
        <taxon>Saccharomycotina</taxon>
        <taxon>Lipomycetes</taxon>
        <taxon>Lipomycetales</taxon>
        <taxon>Lipomycetaceae</taxon>
        <taxon>Lipomyces</taxon>
    </lineage>
</organism>
<accession>A0ACC3T2Q3</accession>
<protein>
    <submittedName>
        <fullName evidence="1">Aldoxime dehydratase</fullName>
    </submittedName>
</protein>
<reference evidence="2" key="1">
    <citation type="journal article" date="2024" name="Front. Bioeng. Biotechnol.">
        <title>Genome-scale model development and genomic sequencing of the oleaginous clade Lipomyces.</title>
        <authorList>
            <person name="Czajka J.J."/>
            <person name="Han Y."/>
            <person name="Kim J."/>
            <person name="Mondo S.J."/>
            <person name="Hofstad B.A."/>
            <person name="Robles A."/>
            <person name="Haridas S."/>
            <person name="Riley R."/>
            <person name="LaButti K."/>
            <person name="Pangilinan J."/>
            <person name="Andreopoulos W."/>
            <person name="Lipzen A."/>
            <person name="Yan J."/>
            <person name="Wang M."/>
            <person name="Ng V."/>
            <person name="Grigoriev I.V."/>
            <person name="Spatafora J.W."/>
            <person name="Magnuson J.K."/>
            <person name="Baker S.E."/>
            <person name="Pomraning K.R."/>
        </authorList>
    </citation>
    <scope>NUCLEOTIDE SEQUENCE [LARGE SCALE GENOMIC DNA]</scope>
    <source>
        <strain evidence="2">CBS 7786</strain>
    </source>
</reference>
<name>A0ACC3T2Q3_LIPKO</name>
<comment type="caution">
    <text evidence="1">The sequence shown here is derived from an EMBL/GenBank/DDBJ whole genome shotgun (WGS) entry which is preliminary data.</text>
</comment>
<dbReference type="EMBL" id="MU971360">
    <property type="protein sequence ID" value="KAK9238151.1"/>
    <property type="molecule type" value="Genomic_DNA"/>
</dbReference>
<evidence type="ECO:0000313" key="2">
    <source>
        <dbReference type="Proteomes" id="UP001433508"/>
    </source>
</evidence>
<proteinExistence type="predicted"/>